<proteinExistence type="predicted"/>
<comment type="caution">
    <text evidence="1">The sequence shown here is derived from an EMBL/GenBank/DDBJ whole genome shotgun (WGS) entry which is preliminary data.</text>
</comment>
<gene>
    <name evidence="1" type="ORF">SDC9_161178</name>
</gene>
<protein>
    <submittedName>
        <fullName evidence="1">Uncharacterized protein</fullName>
    </submittedName>
</protein>
<evidence type="ECO:0000313" key="1">
    <source>
        <dbReference type="EMBL" id="MPN13852.1"/>
    </source>
</evidence>
<accession>A0A645FJX5</accession>
<reference evidence="1" key="1">
    <citation type="submission" date="2019-08" db="EMBL/GenBank/DDBJ databases">
        <authorList>
            <person name="Kucharzyk K."/>
            <person name="Murdoch R.W."/>
            <person name="Higgins S."/>
            <person name="Loffler F."/>
        </authorList>
    </citation>
    <scope>NUCLEOTIDE SEQUENCE</scope>
</reference>
<dbReference type="EMBL" id="VSSQ01060410">
    <property type="protein sequence ID" value="MPN13852.1"/>
    <property type="molecule type" value="Genomic_DNA"/>
</dbReference>
<sequence length="68" mass="7720">MRQVLRKNRLHITAAEHVIQRAMMQKLDQIARITALFFHIITLFQPGKQGDVLSRPADAGYYSPDGNA</sequence>
<name>A0A645FJX5_9ZZZZ</name>
<organism evidence="1">
    <name type="scientific">bioreactor metagenome</name>
    <dbReference type="NCBI Taxonomy" id="1076179"/>
    <lineage>
        <taxon>unclassified sequences</taxon>
        <taxon>metagenomes</taxon>
        <taxon>ecological metagenomes</taxon>
    </lineage>
</organism>
<dbReference type="AlphaFoldDB" id="A0A645FJX5"/>